<dbReference type="InterPro" id="IPR036732">
    <property type="entry name" value="AFP_Neu5c_C_sf"/>
</dbReference>
<dbReference type="EMBL" id="CP071793">
    <property type="protein sequence ID" value="QTD49488.1"/>
    <property type="molecule type" value="Genomic_DNA"/>
</dbReference>
<dbReference type="Proteomes" id="UP000663929">
    <property type="component" value="Chromosome"/>
</dbReference>
<dbReference type="GO" id="GO:0047444">
    <property type="term" value="F:N-acylneuraminate-9-phosphate synthase activity"/>
    <property type="evidence" value="ECO:0007669"/>
    <property type="project" value="TreeGrafter"/>
</dbReference>
<dbReference type="Pfam" id="PF03102">
    <property type="entry name" value="NeuB"/>
    <property type="match status" value="1"/>
</dbReference>
<dbReference type="InterPro" id="IPR057736">
    <property type="entry name" value="SAF_PseI/NeuA/NeuB"/>
</dbReference>
<dbReference type="SMART" id="SM00858">
    <property type="entry name" value="SAF"/>
    <property type="match status" value="1"/>
</dbReference>
<keyword evidence="3" id="KW-1185">Reference proteome</keyword>
<proteinExistence type="predicted"/>
<dbReference type="PANTHER" id="PTHR42966:SF1">
    <property type="entry name" value="SIALIC ACID SYNTHASE"/>
    <property type="match status" value="1"/>
</dbReference>
<gene>
    <name evidence="2" type="ORF">J3U87_28210</name>
</gene>
<dbReference type="RefSeq" id="WP_237379120.1">
    <property type="nucleotide sequence ID" value="NZ_CP071793.1"/>
</dbReference>
<dbReference type="InterPro" id="IPR013974">
    <property type="entry name" value="SAF"/>
</dbReference>
<organism evidence="2 3">
    <name type="scientific">Sulfidibacter corallicola</name>
    <dbReference type="NCBI Taxonomy" id="2818388"/>
    <lineage>
        <taxon>Bacteria</taxon>
        <taxon>Pseudomonadati</taxon>
        <taxon>Acidobacteriota</taxon>
        <taxon>Holophagae</taxon>
        <taxon>Acanthopleuribacterales</taxon>
        <taxon>Acanthopleuribacteraceae</taxon>
        <taxon>Sulfidibacter</taxon>
    </lineage>
</organism>
<dbReference type="AlphaFoldDB" id="A0A8A4TKW6"/>
<dbReference type="SUPFAM" id="SSF51269">
    <property type="entry name" value="AFP III-like domain"/>
    <property type="match status" value="1"/>
</dbReference>
<dbReference type="Gene3D" id="3.20.20.70">
    <property type="entry name" value="Aldolase class I"/>
    <property type="match status" value="1"/>
</dbReference>
<dbReference type="InterPro" id="IPR013785">
    <property type="entry name" value="Aldolase_TIM"/>
</dbReference>
<dbReference type="Gene3D" id="3.90.1210.10">
    <property type="entry name" value="Antifreeze-like/N-acetylneuraminic acid synthase C-terminal domain"/>
    <property type="match status" value="1"/>
</dbReference>
<dbReference type="InterPro" id="IPR051690">
    <property type="entry name" value="PseI-like"/>
</dbReference>
<evidence type="ECO:0000313" key="2">
    <source>
        <dbReference type="EMBL" id="QTD49488.1"/>
    </source>
</evidence>
<dbReference type="KEGG" id="scor:J3U87_28210"/>
<reference evidence="2" key="1">
    <citation type="submission" date="2021-03" db="EMBL/GenBank/DDBJ databases">
        <title>Acanthopleuribacteraceae sp. M133.</title>
        <authorList>
            <person name="Wang G."/>
        </authorList>
    </citation>
    <scope>NUCLEOTIDE SEQUENCE</scope>
    <source>
        <strain evidence="2">M133</strain>
    </source>
</reference>
<dbReference type="CDD" id="cd11615">
    <property type="entry name" value="SAF_NeuB_like"/>
    <property type="match status" value="1"/>
</dbReference>
<dbReference type="InterPro" id="IPR013132">
    <property type="entry name" value="PseI/NeuA/B-like_N"/>
</dbReference>
<accession>A0A8A4TKW6</accession>
<dbReference type="GO" id="GO:0016051">
    <property type="term" value="P:carbohydrate biosynthetic process"/>
    <property type="evidence" value="ECO:0007669"/>
    <property type="project" value="InterPro"/>
</dbReference>
<name>A0A8A4TKW6_SULCO</name>
<evidence type="ECO:0000259" key="1">
    <source>
        <dbReference type="SMART" id="SM00858"/>
    </source>
</evidence>
<evidence type="ECO:0000313" key="3">
    <source>
        <dbReference type="Proteomes" id="UP000663929"/>
    </source>
</evidence>
<dbReference type="SUPFAM" id="SSF51569">
    <property type="entry name" value="Aldolase"/>
    <property type="match status" value="1"/>
</dbReference>
<sequence length="355" mass="38969">MEHFSIGPIDLGDGLPALLIAEIGLNHNGSAELAHQHIDAAARSGANMVKFQKRCPDALATADFLDRPFHKCPQFGRTQRQVRERLELSLDDMRACKEHAEELGLLFTTSVFDIPSVEFALQLSPDVLKVASHSITNGPLLTRLAETRIPLIVSVGGAAPEEIDQALALLKDSPLVLMHCVSAYPTPENLVFLDTIQDLATRYGKHVGFSGHEDGIEACVAAVTLGAKLIERHFTLSRQMVGLDHRVSLEPAEFAEMARMIRRIERMRGVKPGILPQEHAARLNYHVALCANQALPAGTRLTEEMLTTKQPLEDPAVFFTGLERDRLVGKTLTQTVTADTRIRRSWIEGAAEGQG</sequence>
<dbReference type="Pfam" id="PF08666">
    <property type="entry name" value="SAF"/>
    <property type="match status" value="1"/>
</dbReference>
<dbReference type="PANTHER" id="PTHR42966">
    <property type="entry name" value="N-ACETYLNEURAMINATE SYNTHASE"/>
    <property type="match status" value="1"/>
</dbReference>
<feature type="domain" description="SAF" evidence="1">
    <location>
        <begin position="286"/>
        <end position="348"/>
    </location>
</feature>
<protein>
    <submittedName>
        <fullName evidence="2">N-acetylneuraminate synthase family protein</fullName>
    </submittedName>
</protein>